<evidence type="ECO:0000313" key="3">
    <source>
        <dbReference type="Proteomes" id="UP000031623"/>
    </source>
</evidence>
<accession>A0A090AN56</accession>
<evidence type="ECO:0000313" key="2">
    <source>
        <dbReference type="EMBL" id="BAP57492.1"/>
    </source>
</evidence>
<dbReference type="InterPro" id="IPR036291">
    <property type="entry name" value="NAD(P)-bd_dom_sf"/>
</dbReference>
<dbReference type="PANTHER" id="PTHR12126">
    <property type="entry name" value="NADH-UBIQUINONE OXIDOREDUCTASE 39 KDA SUBUNIT-RELATED"/>
    <property type="match status" value="1"/>
</dbReference>
<dbReference type="HOGENOM" id="CLU_1073390_0_0_6"/>
<name>A0A090AN56_9GAMM</name>
<sequence length="259" mass="29724">MQIGITGITGFLGTALTTASQKRGYQVTGITLPRTPEIKNSLYIQQLLTLLQLDVLIHTAVSRYPQTELEEYVNAEFPSQFELIFRSVNPKGIFIHISSISVVVNSLQDRYTLTKRRAEKNLLGSKAIIIRPSLIWSWEGKGDAERLEKHIAHKLVTVMLYPGNLHLPVLIYNLAKTIVDLIQDNNRQKVFNIVGDTPCRVWKLAKHISRQYNTLLIPLPTLPDWFFLPKIIRTINYTQLQYQSLPKPDEVIILPFQFY</sequence>
<dbReference type="EMBL" id="AP014633">
    <property type="protein sequence ID" value="BAP57492.1"/>
    <property type="molecule type" value="Genomic_DNA"/>
</dbReference>
<proteinExistence type="predicted"/>
<dbReference type="SUPFAM" id="SSF51735">
    <property type="entry name" value="NAD(P)-binding Rossmann-fold domains"/>
    <property type="match status" value="1"/>
</dbReference>
<dbReference type="Pfam" id="PF01370">
    <property type="entry name" value="Epimerase"/>
    <property type="match status" value="1"/>
</dbReference>
<keyword evidence="3" id="KW-1185">Reference proteome</keyword>
<dbReference type="AlphaFoldDB" id="A0A090AN56"/>
<dbReference type="Proteomes" id="UP000031623">
    <property type="component" value="Chromosome"/>
</dbReference>
<reference evidence="2 3" key="1">
    <citation type="journal article" date="2014" name="ISME J.">
        <title>Ecophysiology of Thioploca ingrica as revealed by the complete genome sequence supplemented with proteomic evidence.</title>
        <authorList>
            <person name="Kojima H."/>
            <person name="Ogura Y."/>
            <person name="Yamamoto N."/>
            <person name="Togashi T."/>
            <person name="Mori H."/>
            <person name="Watanabe T."/>
            <person name="Nemoto F."/>
            <person name="Kurokawa K."/>
            <person name="Hayashi T."/>
            <person name="Fukui M."/>
        </authorList>
    </citation>
    <scope>NUCLEOTIDE SEQUENCE [LARGE SCALE GENOMIC DNA]</scope>
</reference>
<protein>
    <recommendedName>
        <fullName evidence="1">NAD-dependent epimerase/dehydratase domain-containing protein</fullName>
    </recommendedName>
</protein>
<dbReference type="STRING" id="40754.THII_3195"/>
<evidence type="ECO:0000259" key="1">
    <source>
        <dbReference type="Pfam" id="PF01370"/>
    </source>
</evidence>
<dbReference type="InterPro" id="IPR001509">
    <property type="entry name" value="Epimerase_deHydtase"/>
</dbReference>
<dbReference type="KEGG" id="tig:THII_3195"/>
<dbReference type="InterPro" id="IPR051207">
    <property type="entry name" value="ComplexI_NDUFA9_subunit"/>
</dbReference>
<dbReference type="PANTHER" id="PTHR12126:SF11">
    <property type="entry name" value="NADH DEHYDROGENASE [UBIQUINONE] 1 ALPHA SUBCOMPLEX SUBUNIT 9, MITOCHONDRIAL"/>
    <property type="match status" value="1"/>
</dbReference>
<dbReference type="GO" id="GO:0044877">
    <property type="term" value="F:protein-containing complex binding"/>
    <property type="evidence" value="ECO:0007669"/>
    <property type="project" value="TreeGrafter"/>
</dbReference>
<feature type="domain" description="NAD-dependent epimerase/dehydratase" evidence="1">
    <location>
        <begin position="5"/>
        <end position="73"/>
    </location>
</feature>
<organism evidence="2 3">
    <name type="scientific">Thioploca ingrica</name>
    <dbReference type="NCBI Taxonomy" id="40754"/>
    <lineage>
        <taxon>Bacteria</taxon>
        <taxon>Pseudomonadati</taxon>
        <taxon>Pseudomonadota</taxon>
        <taxon>Gammaproteobacteria</taxon>
        <taxon>Thiotrichales</taxon>
        <taxon>Thiotrichaceae</taxon>
        <taxon>Thioploca</taxon>
    </lineage>
</organism>
<dbReference type="Gene3D" id="3.40.50.720">
    <property type="entry name" value="NAD(P)-binding Rossmann-like Domain"/>
    <property type="match status" value="1"/>
</dbReference>
<gene>
    <name evidence="2" type="ORF">THII_3195</name>
</gene>